<dbReference type="AlphaFoldDB" id="A0A4C1WEA4"/>
<dbReference type="Proteomes" id="UP000299102">
    <property type="component" value="Unassembled WGS sequence"/>
</dbReference>
<accession>A0A4C1WEA4</accession>
<dbReference type="EMBL" id="BGZK01000531">
    <property type="protein sequence ID" value="GBP48802.1"/>
    <property type="molecule type" value="Genomic_DNA"/>
</dbReference>
<reference evidence="1 2" key="1">
    <citation type="journal article" date="2019" name="Commun. Biol.">
        <title>The bagworm genome reveals a unique fibroin gene that provides high tensile strength.</title>
        <authorList>
            <person name="Kono N."/>
            <person name="Nakamura H."/>
            <person name="Ohtoshi R."/>
            <person name="Tomita M."/>
            <person name="Numata K."/>
            <person name="Arakawa K."/>
        </authorList>
    </citation>
    <scope>NUCLEOTIDE SEQUENCE [LARGE SCALE GENOMIC DNA]</scope>
</reference>
<comment type="caution">
    <text evidence="1">The sequence shown here is derived from an EMBL/GenBank/DDBJ whole genome shotgun (WGS) entry which is preliminary data.</text>
</comment>
<gene>
    <name evidence="1" type="ORF">EVAR_8410_1</name>
</gene>
<keyword evidence="2" id="KW-1185">Reference proteome</keyword>
<evidence type="ECO:0000313" key="1">
    <source>
        <dbReference type="EMBL" id="GBP48802.1"/>
    </source>
</evidence>
<proteinExistence type="predicted"/>
<sequence length="201" mass="22338">MAKRRAAKCKKRREDIFAIPALFKNGVTRLRGGTSKRNLAQNSGSASIFAKTGLDLREYALSFQAWCAGRAAQLGGALRLIAFVCRQHAAVRVARPGFRQTRNNNTQPDVLIFGNLWKIDVITPNGRALKTWDSEWAATKPGPAVDLFGNDLIKSSFSPMTTRDTDNEPSRYSPRDNRCRFVGNQWEVGPVLLRTCPLSPC</sequence>
<organism evidence="1 2">
    <name type="scientific">Eumeta variegata</name>
    <name type="common">Bagworm moth</name>
    <name type="synonym">Eumeta japonica</name>
    <dbReference type="NCBI Taxonomy" id="151549"/>
    <lineage>
        <taxon>Eukaryota</taxon>
        <taxon>Metazoa</taxon>
        <taxon>Ecdysozoa</taxon>
        <taxon>Arthropoda</taxon>
        <taxon>Hexapoda</taxon>
        <taxon>Insecta</taxon>
        <taxon>Pterygota</taxon>
        <taxon>Neoptera</taxon>
        <taxon>Endopterygota</taxon>
        <taxon>Lepidoptera</taxon>
        <taxon>Glossata</taxon>
        <taxon>Ditrysia</taxon>
        <taxon>Tineoidea</taxon>
        <taxon>Psychidae</taxon>
        <taxon>Oiketicinae</taxon>
        <taxon>Eumeta</taxon>
    </lineage>
</organism>
<protein>
    <submittedName>
        <fullName evidence="1">Uncharacterized protein</fullName>
    </submittedName>
</protein>
<evidence type="ECO:0000313" key="2">
    <source>
        <dbReference type="Proteomes" id="UP000299102"/>
    </source>
</evidence>
<name>A0A4C1WEA4_EUMVA</name>